<dbReference type="AlphaFoldDB" id="A0A151SYH6"/>
<evidence type="ECO:0000313" key="1">
    <source>
        <dbReference type="EMBL" id="KYP59869.1"/>
    </source>
</evidence>
<reference evidence="1 2" key="1">
    <citation type="journal article" date="2012" name="Nat. Biotechnol.">
        <title>Draft genome sequence of pigeonpea (Cajanus cajan), an orphan legume crop of resource-poor farmers.</title>
        <authorList>
            <person name="Varshney R.K."/>
            <person name="Chen W."/>
            <person name="Li Y."/>
            <person name="Bharti A.K."/>
            <person name="Saxena R.K."/>
            <person name="Schlueter J.A."/>
            <person name="Donoghue M.T."/>
            <person name="Azam S."/>
            <person name="Fan G."/>
            <person name="Whaley A.M."/>
            <person name="Farmer A.D."/>
            <person name="Sheridan J."/>
            <person name="Iwata A."/>
            <person name="Tuteja R."/>
            <person name="Penmetsa R.V."/>
            <person name="Wu W."/>
            <person name="Upadhyaya H.D."/>
            <person name="Yang S.P."/>
            <person name="Shah T."/>
            <person name="Saxena K.B."/>
            <person name="Michael T."/>
            <person name="McCombie W.R."/>
            <person name="Yang B."/>
            <person name="Zhang G."/>
            <person name="Yang H."/>
            <person name="Wang J."/>
            <person name="Spillane C."/>
            <person name="Cook D.R."/>
            <person name="May G.D."/>
            <person name="Xu X."/>
            <person name="Jackson S.A."/>
        </authorList>
    </citation>
    <scope>NUCLEOTIDE SEQUENCE [LARGE SCALE GENOMIC DNA]</scope>
    <source>
        <strain evidence="2">cv. Asha</strain>
    </source>
</reference>
<organism evidence="1 2">
    <name type="scientific">Cajanus cajan</name>
    <name type="common">Pigeon pea</name>
    <name type="synonym">Cajanus indicus</name>
    <dbReference type="NCBI Taxonomy" id="3821"/>
    <lineage>
        <taxon>Eukaryota</taxon>
        <taxon>Viridiplantae</taxon>
        <taxon>Streptophyta</taxon>
        <taxon>Embryophyta</taxon>
        <taxon>Tracheophyta</taxon>
        <taxon>Spermatophyta</taxon>
        <taxon>Magnoliopsida</taxon>
        <taxon>eudicotyledons</taxon>
        <taxon>Gunneridae</taxon>
        <taxon>Pentapetalae</taxon>
        <taxon>rosids</taxon>
        <taxon>fabids</taxon>
        <taxon>Fabales</taxon>
        <taxon>Fabaceae</taxon>
        <taxon>Papilionoideae</taxon>
        <taxon>50 kb inversion clade</taxon>
        <taxon>NPAAA clade</taxon>
        <taxon>indigoferoid/millettioid clade</taxon>
        <taxon>Phaseoleae</taxon>
        <taxon>Cajanus</taxon>
    </lineage>
</organism>
<dbReference type="PANTHER" id="PTHR33018">
    <property type="entry name" value="OS10G0338966 PROTEIN-RELATED"/>
    <property type="match status" value="1"/>
</dbReference>
<evidence type="ECO:0008006" key="3">
    <source>
        <dbReference type="Google" id="ProtNLM"/>
    </source>
</evidence>
<protein>
    <recommendedName>
        <fullName evidence="3">Ubiquitin-like protease family profile domain-containing protein</fullName>
    </recommendedName>
</protein>
<accession>A0A151SYH6</accession>
<gene>
    <name evidence="1" type="ORF">KK1_015310</name>
</gene>
<dbReference type="Gramene" id="C.cajan_14876.t">
    <property type="protein sequence ID" value="C.cajan_14876.t"/>
    <property type="gene ID" value="C.cajan_14876"/>
</dbReference>
<proteinExistence type="predicted"/>
<keyword evidence="2" id="KW-1185">Reference proteome</keyword>
<dbReference type="Proteomes" id="UP000075243">
    <property type="component" value="Chromosome 10"/>
</dbReference>
<dbReference type="PANTHER" id="PTHR33018:SF34">
    <property type="entry name" value="OS02G0472350 PROTEIN"/>
    <property type="match status" value="1"/>
</dbReference>
<name>A0A151SYH6_CAJCA</name>
<sequence length="298" mass="32734">MWVMARTKSSGEMTSKSANQIVEKINELDEQASQGSFVPDGRQDILNTALGRPEHPGRVRAARVGTTIGQYFGRRQSQGLAIARLTPKDLELLTQQVVAQLKKNDINNTQTQDVPPVQVDLVPGSSKGSCPTPSSATAAAGNALGDEPHVDISRLCELCIDDIPPRVVAIGRVYEGSSTIHHVPLSVDLVKVVVEFVRDFDAHVPVPTSEVQLTHDIPTVHRSKPSNDPICDLREASLTLTYGNPFKSYKQQGHYECGYYVMNWMSEIIEGGITNGWSEVHLKILLISFNAYYDVTNI</sequence>
<evidence type="ECO:0000313" key="2">
    <source>
        <dbReference type="Proteomes" id="UP000075243"/>
    </source>
</evidence>
<dbReference type="EMBL" id="CM003612">
    <property type="protein sequence ID" value="KYP59869.1"/>
    <property type="molecule type" value="Genomic_DNA"/>
</dbReference>
<dbReference type="OMA" id="MWVMART"/>